<keyword evidence="8" id="KW-1133">Transmembrane helix</keyword>
<dbReference type="PANTHER" id="PTHR19300">
    <property type="entry name" value="BETA-1,4-GALACTOSYLTRANSFERASE"/>
    <property type="match status" value="1"/>
</dbReference>
<keyword evidence="9" id="KW-0472">Membrane</keyword>
<dbReference type="InterPro" id="IPR003859">
    <property type="entry name" value="Galactosyl_T"/>
</dbReference>
<gene>
    <name evidence="13" type="ORF">DAPPUDRAFT_301777</name>
</gene>
<dbReference type="PRINTS" id="PR02050">
    <property type="entry name" value="B14GALTRFASE"/>
</dbReference>
<evidence type="ECO:0000313" key="13">
    <source>
        <dbReference type="EMBL" id="EFX67820.1"/>
    </source>
</evidence>
<dbReference type="Proteomes" id="UP000000305">
    <property type="component" value="Unassembled WGS sequence"/>
</dbReference>
<dbReference type="PhylomeDB" id="E9HK49"/>
<evidence type="ECO:0000256" key="10">
    <source>
        <dbReference type="ARBA" id="ARBA00023180"/>
    </source>
</evidence>
<dbReference type="HOGENOM" id="CLU_044391_1_4_1"/>
<dbReference type="KEGG" id="dpx:DAPPUDRAFT_301777"/>
<evidence type="ECO:0000256" key="8">
    <source>
        <dbReference type="ARBA" id="ARBA00022989"/>
    </source>
</evidence>
<organism evidence="13 14">
    <name type="scientific">Daphnia pulex</name>
    <name type="common">Water flea</name>
    <dbReference type="NCBI Taxonomy" id="6669"/>
    <lineage>
        <taxon>Eukaryota</taxon>
        <taxon>Metazoa</taxon>
        <taxon>Ecdysozoa</taxon>
        <taxon>Arthropoda</taxon>
        <taxon>Crustacea</taxon>
        <taxon>Branchiopoda</taxon>
        <taxon>Diplostraca</taxon>
        <taxon>Cladocera</taxon>
        <taxon>Anomopoda</taxon>
        <taxon>Daphniidae</taxon>
        <taxon>Daphnia</taxon>
    </lineage>
</organism>
<dbReference type="GO" id="GO:0016020">
    <property type="term" value="C:membrane"/>
    <property type="evidence" value="ECO:0007669"/>
    <property type="project" value="UniProtKB-SubCell"/>
</dbReference>
<dbReference type="AlphaFoldDB" id="E9HK49"/>
<evidence type="ECO:0000256" key="2">
    <source>
        <dbReference type="ARBA" id="ARBA00004922"/>
    </source>
</evidence>
<dbReference type="OMA" id="HNEPNPK"/>
<dbReference type="Gene3D" id="3.90.550.10">
    <property type="entry name" value="Spore Coat Polysaccharide Biosynthesis Protein SpsA, Chain A"/>
    <property type="match status" value="1"/>
</dbReference>
<protein>
    <recommendedName>
        <fullName evidence="15">Beta-1,4-N-acetylgalactosaminyltransferase bre-4</fullName>
    </recommendedName>
</protein>
<keyword evidence="14" id="KW-1185">Reference proteome</keyword>
<evidence type="ECO:0000256" key="4">
    <source>
        <dbReference type="ARBA" id="ARBA00022676"/>
    </source>
</evidence>
<comment type="similarity">
    <text evidence="3">Belongs to the glycosyltransferase 7 family.</text>
</comment>
<evidence type="ECO:0000313" key="14">
    <source>
        <dbReference type="Proteomes" id="UP000000305"/>
    </source>
</evidence>
<dbReference type="PANTHER" id="PTHR19300:SF57">
    <property type="entry name" value="BETA-1,4-N-ACETYLGALACTOSAMINYLTRANSFERASE"/>
    <property type="match status" value="1"/>
</dbReference>
<keyword evidence="4" id="KW-0328">Glycosyltransferase</keyword>
<evidence type="ECO:0000259" key="12">
    <source>
        <dbReference type="Pfam" id="PF13733"/>
    </source>
</evidence>
<dbReference type="GO" id="GO:0006688">
    <property type="term" value="P:glycosphingolipid biosynthetic process"/>
    <property type="evidence" value="ECO:0000318"/>
    <property type="project" value="GO_Central"/>
</dbReference>
<dbReference type="InterPro" id="IPR027995">
    <property type="entry name" value="Galactosyl_T_N"/>
</dbReference>
<dbReference type="InParanoid" id="E9HK49"/>
<dbReference type="UniPathway" id="UPA00378"/>
<feature type="domain" description="Galactosyltransferase C-terminal" evidence="11">
    <location>
        <begin position="132"/>
        <end position="211"/>
    </location>
</feature>
<dbReference type="EMBL" id="GL732667">
    <property type="protein sequence ID" value="EFX67820.1"/>
    <property type="molecule type" value="Genomic_DNA"/>
</dbReference>
<evidence type="ECO:0000259" key="11">
    <source>
        <dbReference type="Pfam" id="PF02709"/>
    </source>
</evidence>
<dbReference type="InterPro" id="IPR029044">
    <property type="entry name" value="Nucleotide-diphossugar_trans"/>
</dbReference>
<comment type="pathway">
    <text evidence="2">Protein modification; protein glycosylation.</text>
</comment>
<dbReference type="CDD" id="cd00899">
    <property type="entry name" value="b4GalT"/>
    <property type="match status" value="1"/>
</dbReference>
<proteinExistence type="inferred from homology"/>
<dbReference type="OrthoDB" id="10038994at2759"/>
<evidence type="ECO:0000256" key="6">
    <source>
        <dbReference type="ARBA" id="ARBA00022692"/>
    </source>
</evidence>
<comment type="subcellular location">
    <subcellularLocation>
        <location evidence="1">Membrane</location>
        <topology evidence="1">Single-pass type II membrane protein</topology>
    </subcellularLocation>
</comment>
<evidence type="ECO:0000256" key="9">
    <source>
        <dbReference type="ARBA" id="ARBA00023136"/>
    </source>
</evidence>
<sequence>MASASRQESEETFNSRMSTAGLKFGGRFKPSDCKARNKVAIVVPYRDRKFHLKIFLRYIHPFLQRQQLEYAIVVVEQSDNLPFNRGLLMNIGFKEAQKQDRFQCFIFHDVDLLPENDGNTYACPEVGKPRQMAFSIDIYDYKPTPIDHFGGVSAFSTFDFRRVNGFSNVFFGWGSEDDDLYRRLLHHNLTVTRMHNLNTSTIVRYRMFDHQVAEPNPDRMRLFDQGTRRLEFDGLVDLRYRRLSVKFKPLYTHIIVDVQPQIHKTQSYQTKNE</sequence>
<dbReference type="eggNOG" id="KOG3916">
    <property type="taxonomic scope" value="Eukaryota"/>
</dbReference>
<dbReference type="STRING" id="6669.E9HK49"/>
<name>E9HK49_DAPPU</name>
<evidence type="ECO:0000256" key="1">
    <source>
        <dbReference type="ARBA" id="ARBA00004606"/>
    </source>
</evidence>
<evidence type="ECO:0008006" key="15">
    <source>
        <dbReference type="Google" id="ProtNLM"/>
    </source>
</evidence>
<dbReference type="GO" id="GO:0005975">
    <property type="term" value="P:carbohydrate metabolic process"/>
    <property type="evidence" value="ECO:0007669"/>
    <property type="project" value="InterPro"/>
</dbReference>
<evidence type="ECO:0000256" key="7">
    <source>
        <dbReference type="ARBA" id="ARBA00022968"/>
    </source>
</evidence>
<feature type="domain" description="Galactosyltransferase N-terminal" evidence="12">
    <location>
        <begin position="16"/>
        <end position="124"/>
    </location>
</feature>
<dbReference type="InterPro" id="IPR027791">
    <property type="entry name" value="Galactosyl_T_C"/>
</dbReference>
<keyword evidence="5" id="KW-0808">Transferase</keyword>
<dbReference type="GO" id="GO:0033842">
    <property type="term" value="F:N-acetyl-beta-glucosaminyl-derivative 4-beta-N-acetylgalactosaminyltransferase activity"/>
    <property type="evidence" value="ECO:0000318"/>
    <property type="project" value="GO_Central"/>
</dbReference>
<reference evidence="13 14" key="1">
    <citation type="journal article" date="2011" name="Science">
        <title>The ecoresponsive genome of Daphnia pulex.</title>
        <authorList>
            <person name="Colbourne J.K."/>
            <person name="Pfrender M.E."/>
            <person name="Gilbert D."/>
            <person name="Thomas W.K."/>
            <person name="Tucker A."/>
            <person name="Oakley T.H."/>
            <person name="Tokishita S."/>
            <person name="Aerts A."/>
            <person name="Arnold G.J."/>
            <person name="Basu M.K."/>
            <person name="Bauer D.J."/>
            <person name="Caceres C.E."/>
            <person name="Carmel L."/>
            <person name="Casola C."/>
            <person name="Choi J.H."/>
            <person name="Detter J.C."/>
            <person name="Dong Q."/>
            <person name="Dusheyko S."/>
            <person name="Eads B.D."/>
            <person name="Frohlich T."/>
            <person name="Geiler-Samerotte K.A."/>
            <person name="Gerlach D."/>
            <person name="Hatcher P."/>
            <person name="Jogdeo S."/>
            <person name="Krijgsveld J."/>
            <person name="Kriventseva E.V."/>
            <person name="Kultz D."/>
            <person name="Laforsch C."/>
            <person name="Lindquist E."/>
            <person name="Lopez J."/>
            <person name="Manak J.R."/>
            <person name="Muller J."/>
            <person name="Pangilinan J."/>
            <person name="Patwardhan R.P."/>
            <person name="Pitluck S."/>
            <person name="Pritham E.J."/>
            <person name="Rechtsteiner A."/>
            <person name="Rho M."/>
            <person name="Rogozin I.B."/>
            <person name="Sakarya O."/>
            <person name="Salamov A."/>
            <person name="Schaack S."/>
            <person name="Shapiro H."/>
            <person name="Shiga Y."/>
            <person name="Skalitzky C."/>
            <person name="Smith Z."/>
            <person name="Souvorov A."/>
            <person name="Sung W."/>
            <person name="Tang Z."/>
            <person name="Tsuchiya D."/>
            <person name="Tu H."/>
            <person name="Vos H."/>
            <person name="Wang M."/>
            <person name="Wolf Y.I."/>
            <person name="Yamagata H."/>
            <person name="Yamada T."/>
            <person name="Ye Y."/>
            <person name="Shaw J.R."/>
            <person name="Andrews J."/>
            <person name="Crease T.J."/>
            <person name="Tang H."/>
            <person name="Lucas S.M."/>
            <person name="Robertson H.M."/>
            <person name="Bork P."/>
            <person name="Koonin E.V."/>
            <person name="Zdobnov E.M."/>
            <person name="Grigoriev I.V."/>
            <person name="Lynch M."/>
            <person name="Boore J.L."/>
        </authorList>
    </citation>
    <scope>NUCLEOTIDE SEQUENCE [LARGE SCALE GENOMIC DNA]</scope>
</reference>
<dbReference type="Pfam" id="PF02709">
    <property type="entry name" value="Glyco_transf_7C"/>
    <property type="match status" value="1"/>
</dbReference>
<keyword evidence="10" id="KW-0325">Glycoprotein</keyword>
<dbReference type="SUPFAM" id="SSF53448">
    <property type="entry name" value="Nucleotide-diphospho-sugar transferases"/>
    <property type="match status" value="1"/>
</dbReference>
<accession>E9HK49</accession>
<dbReference type="Pfam" id="PF13733">
    <property type="entry name" value="Glyco_transf_7N"/>
    <property type="match status" value="1"/>
</dbReference>
<evidence type="ECO:0000256" key="5">
    <source>
        <dbReference type="ARBA" id="ARBA00022679"/>
    </source>
</evidence>
<keyword evidence="7" id="KW-0735">Signal-anchor</keyword>
<keyword evidence="6" id="KW-0812">Transmembrane</keyword>
<dbReference type="GO" id="GO:0005794">
    <property type="term" value="C:Golgi apparatus"/>
    <property type="evidence" value="ECO:0000318"/>
    <property type="project" value="GO_Central"/>
</dbReference>
<evidence type="ECO:0000256" key="3">
    <source>
        <dbReference type="ARBA" id="ARBA00005735"/>
    </source>
</evidence>